<name>W4QJR4_9BACI</name>
<dbReference type="AlphaFoldDB" id="W4QJR4"/>
<keyword evidence="3" id="KW-1185">Reference proteome</keyword>
<accession>W4QJR4</accession>
<comment type="caution">
    <text evidence="2">The sequence shown here is derived from an EMBL/GenBank/DDBJ whole genome shotgun (WGS) entry which is preliminary data.</text>
</comment>
<gene>
    <name evidence="2" type="ORF">JCM9152_3898</name>
</gene>
<dbReference type="STRING" id="1236971.JCM9152_3898"/>
<dbReference type="RefSeq" id="WP_035346675.1">
    <property type="nucleotide sequence ID" value="NZ_BAUU01000035.1"/>
</dbReference>
<dbReference type="OrthoDB" id="2962404at2"/>
<dbReference type="Gene3D" id="3.40.50.720">
    <property type="entry name" value="NAD(P)-binding Rossmann-like Domain"/>
    <property type="match status" value="1"/>
</dbReference>
<dbReference type="Pfam" id="PF03807">
    <property type="entry name" value="F420_oxidored"/>
    <property type="match status" value="1"/>
</dbReference>
<evidence type="ECO:0000259" key="1">
    <source>
        <dbReference type="Pfam" id="PF03807"/>
    </source>
</evidence>
<reference evidence="2" key="1">
    <citation type="journal article" date="2014" name="Genome Announc.">
        <title>Draft Genome Sequences of Three Alkaliphilic Bacillus Strains, Bacillus wakoensis JCM 9140T, Bacillus akibai JCM 9157T, and Bacillus hemicellulosilyticus JCM 9152T.</title>
        <authorList>
            <person name="Yuki M."/>
            <person name="Oshima K."/>
            <person name="Suda W."/>
            <person name="Oshida Y."/>
            <person name="Kitamura K."/>
            <person name="Iida T."/>
            <person name="Hattori M."/>
            <person name="Ohkuma M."/>
        </authorList>
    </citation>
    <scope>NUCLEOTIDE SEQUENCE [LARGE SCALE GENOMIC DNA]</scope>
    <source>
        <strain evidence="2">JCM 9152</strain>
    </source>
</reference>
<dbReference type="SUPFAM" id="SSF51735">
    <property type="entry name" value="NAD(P)-binding Rossmann-fold domains"/>
    <property type="match status" value="1"/>
</dbReference>
<evidence type="ECO:0000313" key="3">
    <source>
        <dbReference type="Proteomes" id="UP000018895"/>
    </source>
</evidence>
<dbReference type="EMBL" id="BAUU01000035">
    <property type="protein sequence ID" value="GAE32365.1"/>
    <property type="molecule type" value="Genomic_DNA"/>
</dbReference>
<feature type="domain" description="Pyrroline-5-carboxylate reductase catalytic N-terminal" evidence="1">
    <location>
        <begin position="4"/>
        <end position="75"/>
    </location>
</feature>
<organism evidence="2 3">
    <name type="scientific">Halalkalibacter hemicellulosilyticusJCM 9152</name>
    <dbReference type="NCBI Taxonomy" id="1236971"/>
    <lineage>
        <taxon>Bacteria</taxon>
        <taxon>Bacillati</taxon>
        <taxon>Bacillota</taxon>
        <taxon>Bacilli</taxon>
        <taxon>Bacillales</taxon>
        <taxon>Bacillaceae</taxon>
        <taxon>Halalkalibacter</taxon>
    </lineage>
</organism>
<protein>
    <recommendedName>
        <fullName evidence="1">Pyrroline-5-carboxylate reductase catalytic N-terminal domain-containing protein</fullName>
    </recommendedName>
</protein>
<dbReference type="InterPro" id="IPR028939">
    <property type="entry name" value="P5C_Rdtase_cat_N"/>
</dbReference>
<proteinExistence type="predicted"/>
<evidence type="ECO:0000313" key="2">
    <source>
        <dbReference type="EMBL" id="GAE32365.1"/>
    </source>
</evidence>
<dbReference type="Proteomes" id="UP000018895">
    <property type="component" value="Unassembled WGS sequence"/>
</dbReference>
<sequence length="225" mass="25192">MKVIIGSGRLATLLIDRFNRSETIGVYGRNESKVQSLLTRYSHLTNVSIEQLKVADDVFLCIPASSYQDFFKKASPFLKKEATFYHMATALMKEDVEEMLQGQSVIPLKFAGHAIQAKYDQGGTLVLEKQWSEKCDLIKQLFPLMQVVIGTEEEVLMANTLATKAAIEMAMTVEKELKKKGIADDISSQMLKQVVPGVLNSYLSGDLGHFARTFVNEVQKKVDHQ</sequence>
<dbReference type="InterPro" id="IPR036291">
    <property type="entry name" value="NAD(P)-bd_dom_sf"/>
</dbReference>